<dbReference type="EMBL" id="JAUQSZ010000003">
    <property type="protein sequence ID" value="MDO7841909.1"/>
    <property type="molecule type" value="Genomic_DNA"/>
</dbReference>
<protein>
    <submittedName>
        <fullName evidence="2">KTSC domain-containing protein</fullName>
    </submittedName>
</protein>
<feature type="domain" description="KTSC" evidence="1">
    <location>
        <begin position="34"/>
        <end position="91"/>
    </location>
</feature>
<evidence type="ECO:0000313" key="3">
    <source>
        <dbReference type="Proteomes" id="UP001176468"/>
    </source>
</evidence>
<organism evidence="2 3">
    <name type="scientific">Sphingomonas immobilis</name>
    <dbReference type="NCBI Taxonomy" id="3063997"/>
    <lineage>
        <taxon>Bacteria</taxon>
        <taxon>Pseudomonadati</taxon>
        <taxon>Pseudomonadota</taxon>
        <taxon>Alphaproteobacteria</taxon>
        <taxon>Sphingomonadales</taxon>
        <taxon>Sphingomonadaceae</taxon>
        <taxon>Sphingomonas</taxon>
    </lineage>
</organism>
<dbReference type="InterPro" id="IPR025309">
    <property type="entry name" value="KTSC_dom"/>
</dbReference>
<proteinExistence type="predicted"/>
<dbReference type="Proteomes" id="UP001176468">
    <property type="component" value="Unassembled WGS sequence"/>
</dbReference>
<accession>A0ABT8ZXP8</accession>
<keyword evidence="3" id="KW-1185">Reference proteome</keyword>
<reference evidence="2" key="1">
    <citation type="submission" date="2023-07" db="EMBL/GenBank/DDBJ databases">
        <authorList>
            <person name="Kim M.K."/>
        </authorList>
    </citation>
    <scope>NUCLEOTIDE SEQUENCE</scope>
    <source>
        <strain evidence="2">CA1-15</strain>
    </source>
</reference>
<dbReference type="Pfam" id="PF13619">
    <property type="entry name" value="KTSC"/>
    <property type="match status" value="1"/>
</dbReference>
<comment type="caution">
    <text evidence="2">The sequence shown here is derived from an EMBL/GenBank/DDBJ whole genome shotgun (WGS) entry which is preliminary data.</text>
</comment>
<evidence type="ECO:0000313" key="2">
    <source>
        <dbReference type="EMBL" id="MDO7841909.1"/>
    </source>
</evidence>
<gene>
    <name evidence="2" type="ORF">Q5H94_06200</name>
</gene>
<name>A0ABT8ZXP8_9SPHN</name>
<sequence>MTRFGVDWIRLGAQGGTIDSAARCAAMRACRFPKSAMIERVCYDDAAQTMSIAFRSAIKYFYYDVPEPVFAAFCQAASAGTFFNEQIKGRFRCQRDPDRRRFGPNANLELPAR</sequence>
<dbReference type="RefSeq" id="WP_304560366.1">
    <property type="nucleotide sequence ID" value="NZ_JAUQSZ010000003.1"/>
</dbReference>
<evidence type="ECO:0000259" key="1">
    <source>
        <dbReference type="Pfam" id="PF13619"/>
    </source>
</evidence>